<sequence length="33" mass="3756">PIAAAFRVIVLQTFWMLRFIAVSSGAWTRTCRS</sequence>
<feature type="non-terminal residue" evidence="2">
    <location>
        <position position="1"/>
    </location>
</feature>
<keyword evidence="1" id="KW-0812">Transmembrane</keyword>
<accession>A0A383A3X9</accession>
<gene>
    <name evidence="2" type="ORF">METZ01_LOCUS455133</name>
</gene>
<evidence type="ECO:0000256" key="1">
    <source>
        <dbReference type="SAM" id="Phobius"/>
    </source>
</evidence>
<evidence type="ECO:0000313" key="2">
    <source>
        <dbReference type="EMBL" id="SVE02279.1"/>
    </source>
</evidence>
<proteinExistence type="predicted"/>
<feature type="transmembrane region" description="Helical" evidence="1">
    <location>
        <begin position="6"/>
        <end position="27"/>
    </location>
</feature>
<dbReference type="AlphaFoldDB" id="A0A383A3X9"/>
<organism evidence="2">
    <name type="scientific">marine metagenome</name>
    <dbReference type="NCBI Taxonomy" id="408172"/>
    <lineage>
        <taxon>unclassified sequences</taxon>
        <taxon>metagenomes</taxon>
        <taxon>ecological metagenomes</taxon>
    </lineage>
</organism>
<reference evidence="2" key="1">
    <citation type="submission" date="2018-05" db="EMBL/GenBank/DDBJ databases">
        <authorList>
            <person name="Lanie J.A."/>
            <person name="Ng W.-L."/>
            <person name="Kazmierczak K.M."/>
            <person name="Andrzejewski T.M."/>
            <person name="Davidsen T.M."/>
            <person name="Wayne K.J."/>
            <person name="Tettelin H."/>
            <person name="Glass J.I."/>
            <person name="Rusch D."/>
            <person name="Podicherti R."/>
            <person name="Tsui H.-C.T."/>
            <person name="Winkler M.E."/>
        </authorList>
    </citation>
    <scope>NUCLEOTIDE SEQUENCE</scope>
</reference>
<dbReference type="EMBL" id="UINC01188862">
    <property type="protein sequence ID" value="SVE02279.1"/>
    <property type="molecule type" value="Genomic_DNA"/>
</dbReference>
<protein>
    <submittedName>
        <fullName evidence="2">Uncharacterized protein</fullName>
    </submittedName>
</protein>
<feature type="non-terminal residue" evidence="2">
    <location>
        <position position="33"/>
    </location>
</feature>
<keyword evidence="1" id="KW-1133">Transmembrane helix</keyword>
<keyword evidence="1" id="KW-0472">Membrane</keyword>
<name>A0A383A3X9_9ZZZZ</name>